<dbReference type="Proteomes" id="UP001501496">
    <property type="component" value="Unassembled WGS sequence"/>
</dbReference>
<proteinExistence type="predicted"/>
<dbReference type="Pfam" id="PF11074">
    <property type="entry name" value="DUF2779"/>
    <property type="match status" value="1"/>
</dbReference>
<gene>
    <name evidence="2" type="ORF">GCM10022291_01150</name>
</gene>
<reference evidence="3" key="1">
    <citation type="journal article" date="2019" name="Int. J. Syst. Evol. Microbiol.">
        <title>The Global Catalogue of Microorganisms (GCM) 10K type strain sequencing project: providing services to taxonomists for standard genome sequencing and annotation.</title>
        <authorList>
            <consortium name="The Broad Institute Genomics Platform"/>
            <consortium name="The Broad Institute Genome Sequencing Center for Infectious Disease"/>
            <person name="Wu L."/>
            <person name="Ma J."/>
        </authorList>
    </citation>
    <scope>NUCLEOTIDE SEQUENCE [LARGE SCALE GENOMIC DNA]</scope>
    <source>
        <strain evidence="3">JCM 17630</strain>
    </source>
</reference>
<feature type="domain" description="DUF2779" evidence="1">
    <location>
        <begin position="378"/>
        <end position="524"/>
    </location>
</feature>
<protein>
    <recommendedName>
        <fullName evidence="1">DUF2779 domain-containing protein</fullName>
    </recommendedName>
</protein>
<dbReference type="RefSeq" id="WP_344785893.1">
    <property type="nucleotide sequence ID" value="NZ_BAABCA010000001.1"/>
</dbReference>
<dbReference type="EMBL" id="BAABCA010000001">
    <property type="protein sequence ID" value="GAA4230608.1"/>
    <property type="molecule type" value="Genomic_DNA"/>
</dbReference>
<comment type="caution">
    <text evidence="2">The sequence shown here is derived from an EMBL/GenBank/DDBJ whole genome shotgun (WGS) entry which is preliminary data.</text>
</comment>
<evidence type="ECO:0000259" key="1">
    <source>
        <dbReference type="Pfam" id="PF11074"/>
    </source>
</evidence>
<dbReference type="InterPro" id="IPR021301">
    <property type="entry name" value="DUF2779"/>
</dbReference>
<keyword evidence="3" id="KW-1185">Reference proteome</keyword>
<name>A0ABP8BZF7_9FLAO</name>
<organism evidence="2 3">
    <name type="scientific">Postechiella marina</name>
    <dbReference type="NCBI Taxonomy" id="943941"/>
    <lineage>
        <taxon>Bacteria</taxon>
        <taxon>Pseudomonadati</taxon>
        <taxon>Bacteroidota</taxon>
        <taxon>Flavobacteriia</taxon>
        <taxon>Flavobacteriales</taxon>
        <taxon>Flavobacteriaceae</taxon>
        <taxon>Postechiella</taxon>
    </lineage>
</organism>
<evidence type="ECO:0000313" key="2">
    <source>
        <dbReference type="EMBL" id="GAA4230608.1"/>
    </source>
</evidence>
<accession>A0ABP8BZF7</accession>
<evidence type="ECO:0000313" key="3">
    <source>
        <dbReference type="Proteomes" id="UP001501496"/>
    </source>
</evidence>
<sequence>MRVLTKSRFKLGLECPNKLFYTKKEQYANQKVNDAFLQALAQGGFQVEELARMHYPKGVLIEGNDWDYERLAEQTKILLLQENIIIFEAAFLIDNLFIRTDILIKHGNNIKLIEVKAKSYKPSNDYTFIGKKGSLVSSWKSYLFDIAFQKYVIQLVYPGWSINPYLMMANKEAKASIDGLNQMFRISKQADNRTGIVKLESDISKLGTSVLGKVDISQAVEGIMTDKYKFHDNMGFVESITLLKEAYLEDRYYNWPTSYRACKSCEFKTTDAEENEGKLSGFKTCFRKQHQWTDTDFDTPNTFDIWDFRRGEKLFSEGVIFKKDITPEAIGYKEEAGKLSRTERQWIQIEKNINEDNTCYVDVDGLKQEMTSWIYPLHFIDFETSTVALPFNKDRRPYEQIAFQFSHHTYHEDGTIHHASEYINNKPGVFPNFEFVRQLKKVLAADDGTIFKFAAHENTIVNAIYEQLLDSDENDKNELIDFIQTISHSKRNSVTTWRGNRDMVDLCEVIKKYYYNPYAKGSNSIKMVLPAILKSSAFLKDKYSKAIRDIKVSSKNFDSNYIWLKIEDKEVVNPYKSLPKVFEDWTEEQIELSLSEIEDIADGGAALTAYGKLQYTNMSNQEREQLTSALLKYCELDTLAMVMILEYFKNELVI</sequence>